<evidence type="ECO:0000313" key="3">
    <source>
        <dbReference type="Proteomes" id="UP000011115"/>
    </source>
</evidence>
<dbReference type="HOGENOM" id="CLU_2762819_0_0_1"/>
<protein>
    <submittedName>
        <fullName evidence="2">Uncharacterized protein</fullName>
    </submittedName>
</protein>
<evidence type="ECO:0000256" key="1">
    <source>
        <dbReference type="SAM" id="MobiDB-lite"/>
    </source>
</evidence>
<reference evidence="3" key="1">
    <citation type="journal article" date="2011" name="Nature">
        <title>Genome sequence and analysis of the tuber crop potato.</title>
        <authorList>
            <consortium name="The Potato Genome Sequencing Consortium"/>
        </authorList>
    </citation>
    <scope>NUCLEOTIDE SEQUENCE [LARGE SCALE GENOMIC DNA]</scope>
    <source>
        <strain evidence="3">cv. DM1-3 516 R44</strain>
    </source>
</reference>
<name>M1DHK4_SOLTU</name>
<dbReference type="EnsemblPlants" id="PGSC0003DMT400089166">
    <property type="protein sequence ID" value="PGSC0003DMT400089166"/>
    <property type="gene ID" value="PGSC0003DMG400038737"/>
</dbReference>
<reference evidence="2" key="2">
    <citation type="submission" date="2015-06" db="UniProtKB">
        <authorList>
            <consortium name="EnsemblPlants"/>
        </authorList>
    </citation>
    <scope>IDENTIFICATION</scope>
    <source>
        <strain evidence="2">DM1-3 516 R44</strain>
    </source>
</reference>
<proteinExistence type="predicted"/>
<dbReference type="PaxDb" id="4113-PGSC0003DMT400089166"/>
<organism evidence="2 3">
    <name type="scientific">Solanum tuberosum</name>
    <name type="common">Potato</name>
    <dbReference type="NCBI Taxonomy" id="4113"/>
    <lineage>
        <taxon>Eukaryota</taxon>
        <taxon>Viridiplantae</taxon>
        <taxon>Streptophyta</taxon>
        <taxon>Embryophyta</taxon>
        <taxon>Tracheophyta</taxon>
        <taxon>Spermatophyta</taxon>
        <taxon>Magnoliopsida</taxon>
        <taxon>eudicotyledons</taxon>
        <taxon>Gunneridae</taxon>
        <taxon>Pentapetalae</taxon>
        <taxon>asterids</taxon>
        <taxon>lamiids</taxon>
        <taxon>Solanales</taxon>
        <taxon>Solanaceae</taxon>
        <taxon>Solanoideae</taxon>
        <taxon>Solaneae</taxon>
        <taxon>Solanum</taxon>
    </lineage>
</organism>
<dbReference type="InParanoid" id="M1DHK4"/>
<sequence length="70" mass="7873">MVGKQATKKGKETGRGNKRQPMRGLIDEEEAFKEDINCITPQPTQESQPEFHVASNIYIPVPEDEMKTLG</sequence>
<evidence type="ECO:0000313" key="2">
    <source>
        <dbReference type="EnsemblPlants" id="PGSC0003DMT400089166"/>
    </source>
</evidence>
<dbReference type="Proteomes" id="UP000011115">
    <property type="component" value="Unassembled WGS sequence"/>
</dbReference>
<feature type="region of interest" description="Disordered" evidence="1">
    <location>
        <begin position="1"/>
        <end position="24"/>
    </location>
</feature>
<dbReference type="AlphaFoldDB" id="M1DHK4"/>
<keyword evidence="3" id="KW-1185">Reference proteome</keyword>
<accession>M1DHK4</accession>
<dbReference type="Gramene" id="PGSC0003DMT400089166">
    <property type="protein sequence ID" value="PGSC0003DMT400089166"/>
    <property type="gene ID" value="PGSC0003DMG400038737"/>
</dbReference>